<evidence type="ECO:0000313" key="3">
    <source>
        <dbReference type="Proteomes" id="UP000325440"/>
    </source>
</evidence>
<dbReference type="EMBL" id="CABPRJ010002368">
    <property type="protein sequence ID" value="VVC43188.1"/>
    <property type="molecule type" value="Genomic_DNA"/>
</dbReference>
<sequence length="471" mass="55138">MFILKNAEELNNLFIRNKEMNVLLREQDRKTLYDLIDKLSKDNCSDIFLTFLALQENNCSIEIIWQLHIKQIIDFTEFVTCYKLDVDNIVKALLFISESNDELSQKILTELLASLFILLSGEPNHKFDKHLRIIQRFLIQSCSIIIKKNDAWKYLKNLKCSPLIIKSTVHKIFKVMLKNMLMVDVDFHLDNAYEQYRSYKTPEPVSDMLKMFLDEIDDDITIYSLIHSVLSQHLEKANWKIILSLISTFVKTKSLQCHALKLKLEELFNQTLSSSTATKDFLMCKATLLIFRHCCLEIGLWSEYSRWYSSYKPNVDTAKVFYSLLTKLLLDDLPAALASHLNAQPKLTESCIDIQNEYVKKAQAQLIKINNGQDFMGLFKDYDDSQNRHEADIVKVLESFKSTGQVMRVVLEAFVFRNKYFIGTFLKTLMNTQSVDDQLRNSFIEKLNSMNKIPKSMYNKWKQEQRSIYFS</sequence>
<dbReference type="GO" id="GO:0036297">
    <property type="term" value="P:interstrand cross-link repair"/>
    <property type="evidence" value="ECO:0007669"/>
    <property type="project" value="InterPro"/>
</dbReference>
<dbReference type="PANTHER" id="PTHR12047">
    <property type="entry name" value="FANCONI ANEMIA GROUP A PROTEIN"/>
    <property type="match status" value="1"/>
</dbReference>
<proteinExistence type="predicted"/>
<feature type="domain" description="Fanconi anaemia group A protein helical" evidence="1">
    <location>
        <begin position="388"/>
        <end position="463"/>
    </location>
</feature>
<keyword evidence="3" id="KW-1185">Reference proteome</keyword>
<evidence type="ECO:0000259" key="1">
    <source>
        <dbReference type="Pfam" id="PF24781"/>
    </source>
</evidence>
<dbReference type="PANTHER" id="PTHR12047:SF2">
    <property type="entry name" value="FANCONI ANEMIA GROUP A PROTEIN"/>
    <property type="match status" value="1"/>
</dbReference>
<dbReference type="GO" id="GO:0043240">
    <property type="term" value="C:Fanconi anaemia nuclear complex"/>
    <property type="evidence" value="ECO:0007669"/>
    <property type="project" value="InterPro"/>
</dbReference>
<dbReference type="Pfam" id="PF24781">
    <property type="entry name" value="FANCA_helical"/>
    <property type="match status" value="1"/>
</dbReference>
<dbReference type="InterPro" id="IPR055386">
    <property type="entry name" value="FANCA_helical"/>
</dbReference>
<protein>
    <recommendedName>
        <fullName evidence="1">Fanconi anaemia group A protein helical domain-containing protein</fullName>
    </recommendedName>
</protein>
<dbReference type="Proteomes" id="UP000325440">
    <property type="component" value="Unassembled WGS sequence"/>
</dbReference>
<reference evidence="2 3" key="1">
    <citation type="submission" date="2019-08" db="EMBL/GenBank/DDBJ databases">
        <authorList>
            <person name="Alioto T."/>
            <person name="Alioto T."/>
            <person name="Gomez Garrido J."/>
        </authorList>
    </citation>
    <scope>NUCLEOTIDE SEQUENCE [LARGE SCALE GENOMIC DNA]</scope>
</reference>
<evidence type="ECO:0000313" key="2">
    <source>
        <dbReference type="EMBL" id="VVC43188.1"/>
    </source>
</evidence>
<dbReference type="AlphaFoldDB" id="A0A5E4NJ40"/>
<name>A0A5E4NJ40_9HEMI</name>
<dbReference type="InterPro" id="IPR003516">
    <property type="entry name" value="FANCA"/>
</dbReference>
<gene>
    <name evidence="2" type="ORF">CINCED_3A017688</name>
</gene>
<accession>A0A5E4NJ40</accession>
<dbReference type="OrthoDB" id="2287188at2759"/>
<organism evidence="2 3">
    <name type="scientific">Cinara cedri</name>
    <dbReference type="NCBI Taxonomy" id="506608"/>
    <lineage>
        <taxon>Eukaryota</taxon>
        <taxon>Metazoa</taxon>
        <taxon>Ecdysozoa</taxon>
        <taxon>Arthropoda</taxon>
        <taxon>Hexapoda</taxon>
        <taxon>Insecta</taxon>
        <taxon>Pterygota</taxon>
        <taxon>Neoptera</taxon>
        <taxon>Paraneoptera</taxon>
        <taxon>Hemiptera</taxon>
        <taxon>Sternorrhyncha</taxon>
        <taxon>Aphidomorpha</taxon>
        <taxon>Aphidoidea</taxon>
        <taxon>Aphididae</taxon>
        <taxon>Lachninae</taxon>
        <taxon>Cinara</taxon>
    </lineage>
</organism>